<feature type="chain" id="PRO_5047312468" evidence="1">
    <location>
        <begin position="23"/>
        <end position="360"/>
    </location>
</feature>
<dbReference type="InterPro" id="IPR015168">
    <property type="entry name" value="SsuA/THI5"/>
</dbReference>
<sequence length="360" mass="39195">MLQRIRIALVTAAAAMAGLALAAQPAVIRIGVASPTVGTAFTAGSAGIAYTRGWIDDEFRQDGIKVEWHFFKGAGPAVNEALTNKQLDFALQGDFPSTVGHSVGLKTRIIAMAGVRTNLYLAVPTGSPVKTVADLKGRKVGLFVGTNLQLPANRILADHGLAERDLKIVNLDLAGIDAALSSNDLDAGFSDQRVLKLRDQGKVRIVYTTRGHAPRYTRQNALLVTDHFARRYPDATTRVVRGLVKAARWVADDKNANEAYALWARMGVPEAVIREDYSGESLQSQFSPLLDDFAVARYREVADGLLQLRLIRKPVAVPTWFDRRFLDAALRQTGLAGYWQPIDADGRRLAGAAAPQRTRL</sequence>
<keyword evidence="4" id="KW-1185">Reference proteome</keyword>
<evidence type="ECO:0000259" key="2">
    <source>
        <dbReference type="Pfam" id="PF09084"/>
    </source>
</evidence>
<dbReference type="Pfam" id="PF09084">
    <property type="entry name" value="NMT1"/>
    <property type="match status" value="1"/>
</dbReference>
<reference evidence="3" key="1">
    <citation type="submission" date="2022-10" db="EMBL/GenBank/DDBJ databases">
        <title>Chitiniphilus purpureus sp. nov., a novel chitin-degrading bacterium isolated from crawfish pond sediment.</title>
        <authorList>
            <person name="Li K."/>
        </authorList>
    </citation>
    <scope>NUCLEOTIDE SEQUENCE</scope>
    <source>
        <strain evidence="3">CD1</strain>
    </source>
</reference>
<keyword evidence="1" id="KW-0732">Signal</keyword>
<dbReference type="EMBL" id="CP106753">
    <property type="protein sequence ID" value="UXY16053.1"/>
    <property type="molecule type" value="Genomic_DNA"/>
</dbReference>
<dbReference type="SUPFAM" id="SSF53850">
    <property type="entry name" value="Periplasmic binding protein-like II"/>
    <property type="match status" value="1"/>
</dbReference>
<name>A0ABY6DP98_9NEIS</name>
<feature type="domain" description="SsuA/THI5-like" evidence="2">
    <location>
        <begin position="59"/>
        <end position="253"/>
    </location>
</feature>
<feature type="signal peptide" evidence="1">
    <location>
        <begin position="1"/>
        <end position="22"/>
    </location>
</feature>
<dbReference type="PANTHER" id="PTHR30024:SF21">
    <property type="entry name" value="ABC TRANSPORTER SUBSTRATE-BINDING PROTEIN"/>
    <property type="match status" value="1"/>
</dbReference>
<dbReference type="Gene3D" id="3.40.190.10">
    <property type="entry name" value="Periplasmic binding protein-like II"/>
    <property type="match status" value="2"/>
</dbReference>
<organism evidence="3 4">
    <name type="scientific">Chitiniphilus purpureus</name>
    <dbReference type="NCBI Taxonomy" id="2981137"/>
    <lineage>
        <taxon>Bacteria</taxon>
        <taxon>Pseudomonadati</taxon>
        <taxon>Pseudomonadota</taxon>
        <taxon>Betaproteobacteria</taxon>
        <taxon>Neisseriales</taxon>
        <taxon>Chitinibacteraceae</taxon>
        <taxon>Chitiniphilus</taxon>
    </lineage>
</organism>
<dbReference type="CDD" id="cd13555">
    <property type="entry name" value="PBP2_sulfate_ester_like"/>
    <property type="match status" value="1"/>
</dbReference>
<accession>A0ABY6DP98</accession>
<dbReference type="PANTHER" id="PTHR30024">
    <property type="entry name" value="ALIPHATIC SULFONATES-BINDING PROTEIN-RELATED"/>
    <property type="match status" value="1"/>
</dbReference>
<protein>
    <submittedName>
        <fullName evidence="3">ABC transporter substrate-binding protein</fullName>
    </submittedName>
</protein>
<evidence type="ECO:0000313" key="3">
    <source>
        <dbReference type="EMBL" id="UXY16053.1"/>
    </source>
</evidence>
<dbReference type="RefSeq" id="WP_263125491.1">
    <property type="nucleotide sequence ID" value="NZ_CP106753.1"/>
</dbReference>
<dbReference type="Proteomes" id="UP001061302">
    <property type="component" value="Chromosome"/>
</dbReference>
<proteinExistence type="predicted"/>
<evidence type="ECO:0000256" key="1">
    <source>
        <dbReference type="SAM" id="SignalP"/>
    </source>
</evidence>
<evidence type="ECO:0000313" key="4">
    <source>
        <dbReference type="Proteomes" id="UP001061302"/>
    </source>
</evidence>
<gene>
    <name evidence="3" type="ORF">N8I74_03250</name>
</gene>